<gene>
    <name evidence="1" type="ORF">AHMF7616_00769</name>
</gene>
<comment type="caution">
    <text evidence="1">The sequence shown here is derived from an EMBL/GenBank/DDBJ whole genome shotgun (WGS) entry which is preliminary data.</text>
</comment>
<dbReference type="AlphaFoldDB" id="A0A369QIQ8"/>
<name>A0A369QIQ8_9BACT</name>
<accession>A0A369QIQ8</accession>
<proteinExistence type="predicted"/>
<keyword evidence="2" id="KW-1185">Reference proteome</keyword>
<evidence type="ECO:0000313" key="2">
    <source>
        <dbReference type="Proteomes" id="UP000253919"/>
    </source>
</evidence>
<dbReference type="Proteomes" id="UP000253919">
    <property type="component" value="Unassembled WGS sequence"/>
</dbReference>
<organism evidence="1 2">
    <name type="scientific">Adhaeribacter pallidiroseus</name>
    <dbReference type="NCBI Taxonomy" id="2072847"/>
    <lineage>
        <taxon>Bacteria</taxon>
        <taxon>Pseudomonadati</taxon>
        <taxon>Bacteroidota</taxon>
        <taxon>Cytophagia</taxon>
        <taxon>Cytophagales</taxon>
        <taxon>Hymenobacteraceae</taxon>
        <taxon>Adhaeribacter</taxon>
    </lineage>
</organism>
<reference evidence="1 2" key="1">
    <citation type="submission" date="2018-04" db="EMBL/GenBank/DDBJ databases">
        <title>Adhaeribacter sp. HMF7616 genome sequencing and assembly.</title>
        <authorList>
            <person name="Kang H."/>
            <person name="Kang J."/>
            <person name="Cha I."/>
            <person name="Kim H."/>
            <person name="Joh K."/>
        </authorList>
    </citation>
    <scope>NUCLEOTIDE SEQUENCE [LARGE SCALE GENOMIC DNA]</scope>
    <source>
        <strain evidence="1 2">HMF7616</strain>
    </source>
</reference>
<sequence length="44" mass="5192">MGPLPEVRDCQPALTVYSLIHKKDKKLTDLFWRANQKRLKRIAI</sequence>
<dbReference type="EMBL" id="QASA01000001">
    <property type="protein sequence ID" value="RDC62178.1"/>
    <property type="molecule type" value="Genomic_DNA"/>
</dbReference>
<protein>
    <submittedName>
        <fullName evidence="1">Uncharacterized protein</fullName>
    </submittedName>
</protein>
<evidence type="ECO:0000313" key="1">
    <source>
        <dbReference type="EMBL" id="RDC62178.1"/>
    </source>
</evidence>